<dbReference type="SUPFAM" id="SSF54826">
    <property type="entry name" value="Enolase N-terminal domain-like"/>
    <property type="match status" value="1"/>
</dbReference>
<keyword evidence="1 3" id="KW-0456">Lyase</keyword>
<dbReference type="OrthoDB" id="103536at2"/>
<evidence type="ECO:0000256" key="1">
    <source>
        <dbReference type="ARBA" id="ARBA00023239"/>
    </source>
</evidence>
<dbReference type="Proteomes" id="UP000030302">
    <property type="component" value="Chromosome"/>
</dbReference>
<dbReference type="InterPro" id="IPR029065">
    <property type="entry name" value="Enolase_C-like"/>
</dbReference>
<dbReference type="Gene3D" id="3.20.20.120">
    <property type="entry name" value="Enolase-like C-terminal domain"/>
    <property type="match status" value="1"/>
</dbReference>
<evidence type="ECO:0000259" key="2">
    <source>
        <dbReference type="SMART" id="SM00922"/>
    </source>
</evidence>
<dbReference type="EC" id="4.2.1.39" evidence="3"/>
<dbReference type="KEGG" id="care:LT85_1436"/>
<proteinExistence type="predicted"/>
<keyword evidence="4" id="KW-1185">Reference proteome</keyword>
<dbReference type="GO" id="GO:0047929">
    <property type="term" value="F:gluconate dehydratase activity"/>
    <property type="evidence" value="ECO:0007669"/>
    <property type="project" value="UniProtKB-EC"/>
</dbReference>
<feature type="domain" description="Mandelate racemase/muconate lactonizing enzyme C-terminal" evidence="2">
    <location>
        <begin position="145"/>
        <end position="254"/>
    </location>
</feature>
<name>A0A0A1FA89_9BURK</name>
<dbReference type="STRING" id="279058.LT85_1436"/>
<dbReference type="InterPro" id="IPR036849">
    <property type="entry name" value="Enolase-like_C_sf"/>
</dbReference>
<evidence type="ECO:0000313" key="4">
    <source>
        <dbReference type="Proteomes" id="UP000030302"/>
    </source>
</evidence>
<dbReference type="Pfam" id="PF02746">
    <property type="entry name" value="MR_MLE_N"/>
    <property type="match status" value="1"/>
</dbReference>
<dbReference type="SMART" id="SM00922">
    <property type="entry name" value="MR_MLE"/>
    <property type="match status" value="1"/>
</dbReference>
<organism evidence="3 4">
    <name type="scientific">Collimonas arenae</name>
    <dbReference type="NCBI Taxonomy" id="279058"/>
    <lineage>
        <taxon>Bacteria</taxon>
        <taxon>Pseudomonadati</taxon>
        <taxon>Pseudomonadota</taxon>
        <taxon>Betaproteobacteria</taxon>
        <taxon>Burkholderiales</taxon>
        <taxon>Oxalobacteraceae</taxon>
        <taxon>Collimonas</taxon>
    </lineage>
</organism>
<gene>
    <name evidence="3" type="ORF">LT85_1436</name>
</gene>
<dbReference type="CDD" id="cd03316">
    <property type="entry name" value="MR_like"/>
    <property type="match status" value="1"/>
</dbReference>
<dbReference type="RefSeq" id="WP_038487024.1">
    <property type="nucleotide sequence ID" value="NZ_CP009962.1"/>
</dbReference>
<dbReference type="PANTHER" id="PTHR48080">
    <property type="entry name" value="D-GALACTONATE DEHYDRATASE-RELATED"/>
    <property type="match status" value="1"/>
</dbReference>
<dbReference type="InterPro" id="IPR029017">
    <property type="entry name" value="Enolase-like_N"/>
</dbReference>
<dbReference type="Gene3D" id="3.30.390.10">
    <property type="entry name" value="Enolase-like, N-terminal domain"/>
    <property type="match status" value="1"/>
</dbReference>
<sequence>MKIVSMQSHIVAVPPPYFGGMYWIFVTLKTDCGIEGVGEIYASTFHPKVMVPAIDDAFERHLLNHDPHHIERFFRSAYSSGFTQRPDLTMMGIVSGLEMACWDIIGKAANKPVYELIGGKVHERLRSYTYLYPKNGKGEYDYDDVDLAAECAVDMMKQGFTAVKFDPAGPYSAYSGHHLSLEVMDKSEEFCRKIRDAVGSKCDLLFGTHGQMSPASAVRLAKRLEKYDPLWFEEPVPPGQSDAMAVVAGKTSIPIATGERLTTKYEFFDLLNRGGASILQMNLGRVGGILEAKKIAAIAEVYYAQIAPHLYNGPIGAAASIQLATATPNFLIQESIRNWDGFHSEILKKPIVWEDGFIIPSAEPGLGVELNMDVVAANSPYTGDKLHISMDPKPFDVKHQSSDSWKNRWRAESK</sequence>
<dbReference type="EMBL" id="CP009962">
    <property type="protein sequence ID" value="AIY40594.1"/>
    <property type="molecule type" value="Genomic_DNA"/>
</dbReference>
<dbReference type="HOGENOM" id="CLU_030273_3_2_4"/>
<evidence type="ECO:0000313" key="3">
    <source>
        <dbReference type="EMBL" id="AIY40594.1"/>
    </source>
</evidence>
<dbReference type="Pfam" id="PF13378">
    <property type="entry name" value="MR_MLE_C"/>
    <property type="match status" value="1"/>
</dbReference>
<dbReference type="InterPro" id="IPR013341">
    <property type="entry name" value="Mandelate_racemase_N_dom"/>
</dbReference>
<dbReference type="AlphaFoldDB" id="A0A0A1FA89"/>
<dbReference type="SUPFAM" id="SSF51604">
    <property type="entry name" value="Enolase C-terminal domain-like"/>
    <property type="match status" value="1"/>
</dbReference>
<dbReference type="InterPro" id="IPR013342">
    <property type="entry name" value="Mandelate_racemase_C"/>
</dbReference>
<dbReference type="InterPro" id="IPR034593">
    <property type="entry name" value="DgoD-like"/>
</dbReference>
<reference evidence="4" key="1">
    <citation type="journal article" date="2014" name="Soil Biol. Biochem.">
        <title>Structure and function of bacterial communities in ageing soils: Insights from the Mendocino ecological staircase.</title>
        <authorList>
            <person name="Uroz S."/>
            <person name="Tech J.J."/>
            <person name="Sawaya N.A."/>
            <person name="Frey-Klett P."/>
            <person name="Leveau J.H.J."/>
        </authorList>
    </citation>
    <scope>NUCLEOTIDE SEQUENCE [LARGE SCALE GENOMIC DNA]</scope>
    <source>
        <strain evidence="4">Cal35</strain>
    </source>
</reference>
<protein>
    <submittedName>
        <fullName evidence="3">Gluconate dehydratase</fullName>
        <ecNumber evidence="3">4.2.1.39</ecNumber>
    </submittedName>
</protein>
<accession>A0A0A1FA89</accession>
<dbReference type="PANTHER" id="PTHR48080:SF2">
    <property type="entry name" value="D-GALACTONATE DEHYDRATASE"/>
    <property type="match status" value="1"/>
</dbReference>